<keyword evidence="1" id="KW-1133">Transmembrane helix</keyword>
<protein>
    <submittedName>
        <fullName evidence="2">DUF58 domain-containing protein</fullName>
    </submittedName>
</protein>
<gene>
    <name evidence="2" type="ORF">RM573_16965</name>
</gene>
<keyword evidence="3" id="KW-1185">Reference proteome</keyword>
<keyword evidence="1" id="KW-0472">Membrane</keyword>
<dbReference type="PANTHER" id="PTHR34351">
    <property type="entry name" value="SLR1927 PROTEIN-RELATED"/>
    <property type="match status" value="1"/>
</dbReference>
<dbReference type="EMBL" id="JAVRIF010000013">
    <property type="protein sequence ID" value="MDT0605295.1"/>
    <property type="molecule type" value="Genomic_DNA"/>
</dbReference>
<accession>A0ABU3A5V9</accession>
<proteinExistence type="predicted"/>
<keyword evidence="1" id="KW-0812">Transmembrane</keyword>
<reference evidence="2 3" key="1">
    <citation type="submission" date="2023-09" db="EMBL/GenBank/DDBJ databases">
        <authorList>
            <person name="Rey-Velasco X."/>
        </authorList>
    </citation>
    <scope>NUCLEOTIDE SEQUENCE [LARGE SCALE GENOMIC DNA]</scope>
    <source>
        <strain evidence="2 3">W431</strain>
    </source>
</reference>
<feature type="transmembrane region" description="Helical" evidence="1">
    <location>
        <begin position="38"/>
        <end position="61"/>
    </location>
</feature>
<dbReference type="PANTHER" id="PTHR34351:SF1">
    <property type="entry name" value="SLR1927 PROTEIN"/>
    <property type="match status" value="1"/>
</dbReference>
<organism evidence="2 3">
    <name type="scientific">Thalassotalea castellviae</name>
    <dbReference type="NCBI Taxonomy" id="3075612"/>
    <lineage>
        <taxon>Bacteria</taxon>
        <taxon>Pseudomonadati</taxon>
        <taxon>Pseudomonadota</taxon>
        <taxon>Gammaproteobacteria</taxon>
        <taxon>Alteromonadales</taxon>
        <taxon>Colwelliaceae</taxon>
        <taxon>Thalassotalea</taxon>
    </lineage>
</organism>
<dbReference type="RefSeq" id="WP_311584851.1">
    <property type="nucleotide sequence ID" value="NZ_JAVRIF010000013.1"/>
</dbReference>
<dbReference type="Proteomes" id="UP001266357">
    <property type="component" value="Unassembled WGS sequence"/>
</dbReference>
<name>A0ABU3A5V9_9GAMM</name>
<feature type="transmembrane region" description="Helical" evidence="1">
    <location>
        <begin position="67"/>
        <end position="88"/>
    </location>
</feature>
<evidence type="ECO:0000313" key="3">
    <source>
        <dbReference type="Proteomes" id="UP001266357"/>
    </source>
</evidence>
<evidence type="ECO:0000313" key="2">
    <source>
        <dbReference type="EMBL" id="MDT0605295.1"/>
    </source>
</evidence>
<evidence type="ECO:0000256" key="1">
    <source>
        <dbReference type="SAM" id="Phobius"/>
    </source>
</evidence>
<sequence length="329" mass="37724">MLRKLSRLIKQFFTKKFDTWLNQRMPSQPNHKLAQRNIFILPSRFGLAFIFFIVLLFILGTNYQNNLIILLSYLFTSLFITTMFYSFFNMAGLQVDGNGIYFGFVDEKIIIPINISAQQYKQSFTFSFSEQKPISVASIKDKKNVTIPVKYKTRGEKHLGRLIIVSEYPLGLFKCWTKLKFDISVICFPKALECQSYSNNNISAPLEDNLAVESSVLTKGDDFYDLKRYQRGEPLSQVAWKQVAKRNIWHTKQHSDPHSHALILDFNDMPSSTVENKLSNLCYLVLQYHQSGVEFGLSLPGQSQEAFIEAGSGQAHVNQCLKALAIYHA</sequence>
<comment type="caution">
    <text evidence="2">The sequence shown here is derived from an EMBL/GenBank/DDBJ whole genome shotgun (WGS) entry which is preliminary data.</text>
</comment>